<dbReference type="AlphaFoldDB" id="A0A4Z0KIV2"/>
<dbReference type="InterPro" id="IPR036271">
    <property type="entry name" value="Tet_transcr_reg_TetR-rel_C_sf"/>
</dbReference>
<dbReference type="SUPFAM" id="SSF46689">
    <property type="entry name" value="Homeodomain-like"/>
    <property type="match status" value="1"/>
</dbReference>
<name>A0A4Z0KIV2_BREAU</name>
<proteinExistence type="predicted"/>
<gene>
    <name evidence="1" type="ORF">EB834_10855</name>
</gene>
<protein>
    <submittedName>
        <fullName evidence="1">TetR/AcrR family transcriptional regulator</fullName>
    </submittedName>
</protein>
<sequence length="222" mass="24721">MARPKNQKARREHLVRSAKRAIVERGLNGLRAIDVAACSDLGAGSVAYYYPDLGDLVRDVHEDAVSRFYWNRRQQGAEGENPAVRLRRTIRSGIPTSLDDIDFQVLNELHTHAYRDEFHAQLMAELYRLEVSLYSDVLSEGVEAGEFTMALPVETAASNLVAMEDAYGLHFMGGTPLDAEDIYRMIAANAEVMTGAGCQRRQQRGEPAKARRMRVAIAGSPR</sequence>
<evidence type="ECO:0000313" key="2">
    <source>
        <dbReference type="Proteomes" id="UP000297736"/>
    </source>
</evidence>
<accession>A0A4Z0KIV2</accession>
<dbReference type="InterPro" id="IPR009057">
    <property type="entry name" value="Homeodomain-like_sf"/>
</dbReference>
<dbReference type="Gene3D" id="1.10.357.10">
    <property type="entry name" value="Tetracycline Repressor, domain 2"/>
    <property type="match status" value="1"/>
</dbReference>
<comment type="caution">
    <text evidence="1">The sequence shown here is derived from an EMBL/GenBank/DDBJ whole genome shotgun (WGS) entry which is preliminary data.</text>
</comment>
<dbReference type="Proteomes" id="UP000297736">
    <property type="component" value="Unassembled WGS sequence"/>
</dbReference>
<dbReference type="RefSeq" id="WP_135447502.1">
    <property type="nucleotide sequence ID" value="NZ_RHFF01000009.1"/>
</dbReference>
<dbReference type="SUPFAM" id="SSF48498">
    <property type="entry name" value="Tetracyclin repressor-like, C-terminal domain"/>
    <property type="match status" value="1"/>
</dbReference>
<organism evidence="1 2">
    <name type="scientific">Brevibacterium aurantiacum</name>
    <dbReference type="NCBI Taxonomy" id="273384"/>
    <lineage>
        <taxon>Bacteria</taxon>
        <taxon>Bacillati</taxon>
        <taxon>Actinomycetota</taxon>
        <taxon>Actinomycetes</taxon>
        <taxon>Micrococcales</taxon>
        <taxon>Brevibacteriaceae</taxon>
        <taxon>Brevibacterium</taxon>
    </lineage>
</organism>
<reference evidence="1 2" key="1">
    <citation type="submission" date="2018-10" db="EMBL/GenBank/DDBJ databases">
        <title>Brevibacterium genomes from Austrain hard cheese rinds.</title>
        <authorList>
            <person name="Anast J.M."/>
            <person name="Dzieciol M."/>
            <person name="Schultz D.L."/>
            <person name="Mann E."/>
            <person name="Wagner M."/>
            <person name="Schmitz-Esser S."/>
        </authorList>
    </citation>
    <scope>NUCLEOTIDE SEQUENCE [LARGE SCALE GENOMIC DNA]</scope>
    <source>
        <strain evidence="1 2">L261</strain>
    </source>
</reference>
<evidence type="ECO:0000313" key="1">
    <source>
        <dbReference type="EMBL" id="TGD38661.1"/>
    </source>
</evidence>
<dbReference type="EMBL" id="RHFF01000009">
    <property type="protein sequence ID" value="TGD38661.1"/>
    <property type="molecule type" value="Genomic_DNA"/>
</dbReference>